<dbReference type="EMBL" id="FQVH01000002">
    <property type="protein sequence ID" value="SHE54678.1"/>
    <property type="molecule type" value="Genomic_DNA"/>
</dbReference>
<sequence length="55" mass="6399">MENKGKLELIAERRFAYNGELYKVIDFLNKTLKHHNLIFGVSLDGDELIVSIYET</sequence>
<organism evidence="1 2">
    <name type="scientific">Caldanaerobius fijiensis DSM 17918</name>
    <dbReference type="NCBI Taxonomy" id="1121256"/>
    <lineage>
        <taxon>Bacteria</taxon>
        <taxon>Bacillati</taxon>
        <taxon>Bacillota</taxon>
        <taxon>Clostridia</taxon>
        <taxon>Thermoanaerobacterales</taxon>
        <taxon>Thermoanaerobacteraceae</taxon>
        <taxon>Caldanaerobius</taxon>
    </lineage>
</organism>
<reference evidence="1 2" key="1">
    <citation type="submission" date="2016-11" db="EMBL/GenBank/DDBJ databases">
        <authorList>
            <person name="Jaros S."/>
            <person name="Januszkiewicz K."/>
            <person name="Wedrychowicz H."/>
        </authorList>
    </citation>
    <scope>NUCLEOTIDE SEQUENCE [LARGE SCALE GENOMIC DNA]</scope>
    <source>
        <strain evidence="1 2">DSM 17918</strain>
    </source>
</reference>
<evidence type="ECO:0008006" key="3">
    <source>
        <dbReference type="Google" id="ProtNLM"/>
    </source>
</evidence>
<protein>
    <recommendedName>
        <fullName evidence="3">DUF4264 domain-containing protein</fullName>
    </recommendedName>
</protein>
<proteinExistence type="predicted"/>
<dbReference type="PIRSF" id="PIRSF036698">
    <property type="entry name" value="UCP036698"/>
    <property type="match status" value="1"/>
</dbReference>
<accession>A0A1M4UDJ7</accession>
<dbReference type="STRING" id="1121256.SAMN02746089_00445"/>
<dbReference type="OrthoDB" id="2382360at2"/>
<dbReference type="AlphaFoldDB" id="A0A1M4UDJ7"/>
<name>A0A1M4UDJ7_9THEO</name>
<keyword evidence="2" id="KW-1185">Reference proteome</keyword>
<dbReference type="Proteomes" id="UP000184088">
    <property type="component" value="Unassembled WGS sequence"/>
</dbReference>
<dbReference type="Pfam" id="PF14084">
    <property type="entry name" value="DUF4264"/>
    <property type="match status" value="1"/>
</dbReference>
<evidence type="ECO:0000313" key="2">
    <source>
        <dbReference type="Proteomes" id="UP000184088"/>
    </source>
</evidence>
<gene>
    <name evidence="1" type="ORF">SAMN02746089_00445</name>
</gene>
<evidence type="ECO:0000313" key="1">
    <source>
        <dbReference type="EMBL" id="SHE54678.1"/>
    </source>
</evidence>
<dbReference type="InterPro" id="IPR012190">
    <property type="entry name" value="UCP036698"/>
</dbReference>